<organism evidence="11 12">
    <name type="scientific">Lithospermum erythrorhizon</name>
    <name type="common">Purple gromwell</name>
    <name type="synonym">Lithospermum officinale var. erythrorhizon</name>
    <dbReference type="NCBI Taxonomy" id="34254"/>
    <lineage>
        <taxon>Eukaryota</taxon>
        <taxon>Viridiplantae</taxon>
        <taxon>Streptophyta</taxon>
        <taxon>Embryophyta</taxon>
        <taxon>Tracheophyta</taxon>
        <taxon>Spermatophyta</taxon>
        <taxon>Magnoliopsida</taxon>
        <taxon>eudicotyledons</taxon>
        <taxon>Gunneridae</taxon>
        <taxon>Pentapetalae</taxon>
        <taxon>asterids</taxon>
        <taxon>lamiids</taxon>
        <taxon>Boraginales</taxon>
        <taxon>Boraginaceae</taxon>
        <taxon>Boraginoideae</taxon>
        <taxon>Lithospermeae</taxon>
        <taxon>Lithospermum</taxon>
    </lineage>
</organism>
<feature type="domain" description="Protein kinase" evidence="10">
    <location>
        <begin position="490"/>
        <end position="761"/>
    </location>
</feature>
<gene>
    <name evidence="11" type="ORF">LIER_31674</name>
</gene>
<evidence type="ECO:0000256" key="7">
    <source>
        <dbReference type="ARBA" id="ARBA00023180"/>
    </source>
</evidence>
<reference evidence="11 12" key="1">
    <citation type="submission" date="2024-01" db="EMBL/GenBank/DDBJ databases">
        <title>The complete chloroplast genome sequence of Lithospermum erythrorhizon: insights into the phylogenetic relationship among Boraginaceae species and the maternal lineages of purple gromwells.</title>
        <authorList>
            <person name="Okada T."/>
            <person name="Watanabe K."/>
        </authorList>
    </citation>
    <scope>NUCLEOTIDE SEQUENCE [LARGE SCALE GENOMIC DNA]</scope>
</reference>
<dbReference type="Pfam" id="PF00560">
    <property type="entry name" value="LRR_1"/>
    <property type="match status" value="3"/>
</dbReference>
<evidence type="ECO:0000256" key="8">
    <source>
        <dbReference type="SAM" id="Phobius"/>
    </source>
</evidence>
<feature type="transmembrane region" description="Helical" evidence="8">
    <location>
        <begin position="399"/>
        <end position="423"/>
    </location>
</feature>
<dbReference type="SUPFAM" id="SSF52058">
    <property type="entry name" value="L domain-like"/>
    <property type="match status" value="1"/>
</dbReference>
<dbReference type="FunFam" id="3.80.10.10:FF:000380">
    <property type="entry name" value="Putative inactive leucine-rich repeat receptor-like protein kinase"/>
    <property type="match status" value="1"/>
</dbReference>
<dbReference type="AlphaFoldDB" id="A0AAV3RRN0"/>
<sequence>MECSRLFLLFLVVLCGFLILGTHQLQPSQTQVLLQLRKQLEYPKALEIWNNDNADLCYLASSSQMNVTCENNFVSEVRIIGDKHERERDYNGFAVAYFTLSQNFSMDSLVATLSRLTSLKVLSLVSLGLWGHIPDKIFRLNSLEHLDLSWNYLYGSVPLTMSRMVKLKSLDLDGNFINGTFPVWFDSLSNLSSLSLKSNMLNGKFHDSIAKIATLSYIGFSNNQISGELPDFSSLDSLKMLELCNNKFDSELPGLPKGLVMAFLCNNSFSGEIPQRYSQLNQLQQLDLSDNNLEGSLSAALFALPSISYLNLSSNKLSGSFPGRLRCGSELGQVDMANNRLRGQLPSCLSALSGNDKVVKVDGNCLVTNSRKGQHPETFCVEEEQVGEEESKSNKRINLGVLVGVIIAIVSVLSILGSGFIVLCRTYCPRGSSEQHLLHKAVHDNSGVQFPSELLMNARFIPDTSMLGAEGIPAHRLFSFEELKEATNNFDKSNLMGEGSTGKIFRGQLQNSGMRVAIRCLRVSKKYTMRNFKIRLDLLAKLRHPNLVCLLGHCLNEEERSYPGASKVYLVYEYVSGWTFRAGLSENDQEKILKWSGRLAILTSIAKAVHFLHTGVIPGFFSNRLKANNILINEHGIAKLSDYGLSIIQEEIDTREVNAEGLKSWQMKSLEDDIYSFGAILLESIARLSGSSRTDSFLIDQMQASFETRRDDQKQLLDNAVLESSSRDSLSIVISITRKCISLESGSRPSFEDILWNLQYASQVQANADNGDNRTGMQLQ</sequence>
<dbReference type="Pfam" id="PF07714">
    <property type="entry name" value="PK_Tyr_Ser-Thr"/>
    <property type="match status" value="1"/>
</dbReference>
<dbReference type="Proteomes" id="UP001454036">
    <property type="component" value="Unassembled WGS sequence"/>
</dbReference>
<keyword evidence="3 8" id="KW-0812">Transmembrane</keyword>
<dbReference type="GO" id="GO:0004672">
    <property type="term" value="F:protein kinase activity"/>
    <property type="evidence" value="ECO:0007669"/>
    <property type="project" value="InterPro"/>
</dbReference>
<evidence type="ECO:0000256" key="3">
    <source>
        <dbReference type="ARBA" id="ARBA00022692"/>
    </source>
</evidence>
<dbReference type="EMBL" id="BAABME010011857">
    <property type="protein sequence ID" value="GAA0184386.1"/>
    <property type="molecule type" value="Genomic_DNA"/>
</dbReference>
<dbReference type="PANTHER" id="PTHR48056:SF61">
    <property type="entry name" value="PROTEIN KINASE DOMAIN-CONTAINING PROTEIN"/>
    <property type="match status" value="1"/>
</dbReference>
<dbReference type="GO" id="GO:0033612">
    <property type="term" value="F:receptor serine/threonine kinase binding"/>
    <property type="evidence" value="ECO:0007669"/>
    <property type="project" value="TreeGrafter"/>
</dbReference>
<keyword evidence="6 8" id="KW-0472">Membrane</keyword>
<dbReference type="PRINTS" id="PR00019">
    <property type="entry name" value="LEURICHRPT"/>
</dbReference>
<proteinExistence type="predicted"/>
<keyword evidence="9" id="KW-0732">Signal</keyword>
<dbReference type="GO" id="GO:0016020">
    <property type="term" value="C:membrane"/>
    <property type="evidence" value="ECO:0007669"/>
    <property type="project" value="UniProtKB-SubCell"/>
</dbReference>
<dbReference type="PROSITE" id="PS50011">
    <property type="entry name" value="PROTEIN_KINASE_DOM"/>
    <property type="match status" value="1"/>
</dbReference>
<evidence type="ECO:0000256" key="4">
    <source>
        <dbReference type="ARBA" id="ARBA00022737"/>
    </source>
</evidence>
<accession>A0AAV3RRN0</accession>
<evidence type="ECO:0000259" key="10">
    <source>
        <dbReference type="PROSITE" id="PS50011"/>
    </source>
</evidence>
<dbReference type="InterPro" id="IPR011009">
    <property type="entry name" value="Kinase-like_dom_sf"/>
</dbReference>
<comment type="caution">
    <text evidence="11">The sequence shown here is derived from an EMBL/GenBank/DDBJ whole genome shotgun (WGS) entry which is preliminary data.</text>
</comment>
<dbReference type="InterPro" id="IPR032675">
    <property type="entry name" value="LRR_dom_sf"/>
</dbReference>
<dbReference type="InterPro" id="IPR000719">
    <property type="entry name" value="Prot_kinase_dom"/>
</dbReference>
<dbReference type="FunFam" id="1.10.510.10:FF:000657">
    <property type="entry name" value="Putative inactive leucine-rich repeat receptor-like protein kinase"/>
    <property type="match status" value="1"/>
</dbReference>
<keyword evidence="2" id="KW-0433">Leucine-rich repeat</keyword>
<evidence type="ECO:0000256" key="2">
    <source>
        <dbReference type="ARBA" id="ARBA00022614"/>
    </source>
</evidence>
<comment type="subcellular location">
    <subcellularLocation>
        <location evidence="1">Membrane</location>
    </subcellularLocation>
</comment>
<evidence type="ECO:0000256" key="6">
    <source>
        <dbReference type="ARBA" id="ARBA00023136"/>
    </source>
</evidence>
<keyword evidence="7" id="KW-0325">Glycoprotein</keyword>
<dbReference type="InterPro" id="IPR001611">
    <property type="entry name" value="Leu-rich_rpt"/>
</dbReference>
<evidence type="ECO:0000256" key="1">
    <source>
        <dbReference type="ARBA" id="ARBA00004370"/>
    </source>
</evidence>
<feature type="signal peptide" evidence="9">
    <location>
        <begin position="1"/>
        <end position="24"/>
    </location>
</feature>
<dbReference type="Gene3D" id="1.10.510.10">
    <property type="entry name" value="Transferase(Phosphotransferase) domain 1"/>
    <property type="match status" value="1"/>
</dbReference>
<dbReference type="GO" id="GO:0005524">
    <property type="term" value="F:ATP binding"/>
    <property type="evidence" value="ECO:0007669"/>
    <property type="project" value="InterPro"/>
</dbReference>
<keyword evidence="12" id="KW-1185">Reference proteome</keyword>
<dbReference type="InterPro" id="IPR001245">
    <property type="entry name" value="Ser-Thr/Tyr_kinase_cat_dom"/>
</dbReference>
<evidence type="ECO:0000313" key="11">
    <source>
        <dbReference type="EMBL" id="GAA0184386.1"/>
    </source>
</evidence>
<dbReference type="Gene3D" id="3.30.200.20">
    <property type="entry name" value="Phosphorylase Kinase, domain 1"/>
    <property type="match status" value="1"/>
</dbReference>
<dbReference type="SUPFAM" id="SSF56112">
    <property type="entry name" value="Protein kinase-like (PK-like)"/>
    <property type="match status" value="1"/>
</dbReference>
<protein>
    <submittedName>
        <fullName evidence="11">Transmembrane signal receptor</fullName>
    </submittedName>
</protein>
<evidence type="ECO:0000256" key="9">
    <source>
        <dbReference type="SAM" id="SignalP"/>
    </source>
</evidence>
<feature type="chain" id="PRO_5043752529" evidence="9">
    <location>
        <begin position="25"/>
        <end position="780"/>
    </location>
</feature>
<evidence type="ECO:0000313" key="12">
    <source>
        <dbReference type="Proteomes" id="UP001454036"/>
    </source>
</evidence>
<dbReference type="PANTHER" id="PTHR48056">
    <property type="entry name" value="LRR RECEPTOR-LIKE SERINE/THREONINE-PROTEIN KINASE-RELATED"/>
    <property type="match status" value="1"/>
</dbReference>
<evidence type="ECO:0000256" key="5">
    <source>
        <dbReference type="ARBA" id="ARBA00022989"/>
    </source>
</evidence>
<keyword evidence="4" id="KW-0677">Repeat</keyword>
<name>A0AAV3RRN0_LITER</name>
<dbReference type="Pfam" id="PF13855">
    <property type="entry name" value="LRR_8"/>
    <property type="match status" value="1"/>
</dbReference>
<dbReference type="InterPro" id="IPR050647">
    <property type="entry name" value="Plant_LRR-RLKs"/>
</dbReference>
<keyword evidence="5 8" id="KW-1133">Transmembrane helix</keyword>
<dbReference type="Gene3D" id="3.80.10.10">
    <property type="entry name" value="Ribonuclease Inhibitor"/>
    <property type="match status" value="2"/>
</dbReference>
<keyword evidence="11" id="KW-0675">Receptor</keyword>